<dbReference type="OrthoDB" id="9808681at2"/>
<reference evidence="3" key="2">
    <citation type="submission" date="2012-03" db="EMBL/GenBank/DDBJ databases">
        <title>The complete genome sequence of the pioneer microbe on fresh volcanic deposit, Leptospirillum ferrooxidans strain C2-3.</title>
        <authorList>
            <person name="Fujimura R."/>
            <person name="Sato Y."/>
            <person name="Nishizawa T."/>
            <person name="Nanba K."/>
            <person name="Oshima K."/>
            <person name="Hattori M."/>
            <person name="Kamijo T."/>
            <person name="Ohta H."/>
        </authorList>
    </citation>
    <scope>NUCLEOTIDE SEQUENCE [LARGE SCALE GENOMIC DNA]</scope>
    <source>
        <strain evidence="3">C2-3</strain>
    </source>
</reference>
<dbReference type="InterPro" id="IPR008258">
    <property type="entry name" value="Transglycosylase_SLT_dom_1"/>
</dbReference>
<dbReference type="CDD" id="cd13400">
    <property type="entry name" value="LT_IagB-like"/>
    <property type="match status" value="1"/>
</dbReference>
<gene>
    <name evidence="2" type="primary">trbN</name>
    <name evidence="2" type="ordered locus">LFE_0551</name>
</gene>
<keyword evidence="3" id="KW-1185">Reference proteome</keyword>
<dbReference type="RefSeq" id="WP_014448759.1">
    <property type="nucleotide sequence ID" value="NC_017094.1"/>
</dbReference>
<dbReference type="EMBL" id="AP012342">
    <property type="protein sequence ID" value="BAM06267.1"/>
    <property type="molecule type" value="Genomic_DNA"/>
</dbReference>
<dbReference type="SUPFAM" id="SSF53955">
    <property type="entry name" value="Lysozyme-like"/>
    <property type="match status" value="1"/>
</dbReference>
<proteinExistence type="predicted"/>
<reference evidence="2 3" key="1">
    <citation type="journal article" date="2012" name="J. Bacteriol.">
        <title>Complete Genome Sequence of Leptospirillum ferrooxidans Strain C2-3, Isolated from a Fresh Volcanic Ash Deposit on the Island of Miyake, Japan.</title>
        <authorList>
            <person name="Fujimura R."/>
            <person name="Sato Y."/>
            <person name="Nishizawa T."/>
            <person name="Oshima K."/>
            <person name="Kim S.-W."/>
            <person name="Hattori M."/>
            <person name="Kamijo T."/>
            <person name="Ohta H."/>
        </authorList>
    </citation>
    <scope>NUCLEOTIDE SEQUENCE [LARGE SCALE GENOMIC DNA]</scope>
    <source>
        <strain evidence="2 3">C2-3</strain>
    </source>
</reference>
<dbReference type="InterPro" id="IPR023346">
    <property type="entry name" value="Lysozyme-like_dom_sf"/>
</dbReference>
<dbReference type="eggNOG" id="COG0741">
    <property type="taxonomic scope" value="Bacteria"/>
</dbReference>
<dbReference type="Proteomes" id="UP000007382">
    <property type="component" value="Chromosome"/>
</dbReference>
<dbReference type="HOGENOM" id="CLU_094905_3_1_0"/>
<organism evidence="2 3">
    <name type="scientific">Leptospirillum ferrooxidans (strain C2-3)</name>
    <dbReference type="NCBI Taxonomy" id="1162668"/>
    <lineage>
        <taxon>Bacteria</taxon>
        <taxon>Pseudomonadati</taxon>
        <taxon>Nitrospirota</taxon>
        <taxon>Nitrospiria</taxon>
        <taxon>Nitrospirales</taxon>
        <taxon>Nitrospiraceae</taxon>
        <taxon>Leptospirillum</taxon>
    </lineage>
</organism>
<dbReference type="PATRIC" id="fig|1162668.3.peg.649"/>
<dbReference type="Pfam" id="PF01464">
    <property type="entry name" value="SLT"/>
    <property type="match status" value="1"/>
</dbReference>
<feature type="domain" description="Transglycosylase SLT" evidence="1">
    <location>
        <begin position="13"/>
        <end position="112"/>
    </location>
</feature>
<dbReference type="KEGG" id="lfc:LFE_0551"/>
<dbReference type="Gene3D" id="1.10.530.10">
    <property type="match status" value="1"/>
</dbReference>
<evidence type="ECO:0000313" key="3">
    <source>
        <dbReference type="Proteomes" id="UP000007382"/>
    </source>
</evidence>
<dbReference type="AlphaFoldDB" id="I0ILW8"/>
<evidence type="ECO:0000259" key="1">
    <source>
        <dbReference type="Pfam" id="PF01464"/>
    </source>
</evidence>
<name>I0ILW8_LEPFC</name>
<accession>I0ILW8</accession>
<dbReference type="STRING" id="1162668.LFE_0551"/>
<sequence>MMDLPPLPVPVACVRSAAGYYGLPPLAIVGILGAEGGRLGQAVRNTDGSEDLGPMQINSRWLPRLARYGLTRSKLLMNPCANVWAGAWILARSYARDGDVWMAIGHYHSGRPGESRKYRLRVSRILSKWLEREGIDRGGEADGR</sequence>
<evidence type="ECO:0000313" key="2">
    <source>
        <dbReference type="EMBL" id="BAM06267.1"/>
    </source>
</evidence>
<protein>
    <submittedName>
        <fullName evidence="2">Putative conjugal transfer protein</fullName>
    </submittedName>
</protein>